<comment type="caution">
    <text evidence="12">The sequence shown here is derived from an EMBL/GenBank/DDBJ whole genome shotgun (WGS) entry which is preliminary data.</text>
</comment>
<feature type="compositionally biased region" description="Low complexity" evidence="9">
    <location>
        <begin position="690"/>
        <end position="727"/>
    </location>
</feature>
<evidence type="ECO:0000313" key="13">
    <source>
        <dbReference type="Proteomes" id="UP001596138"/>
    </source>
</evidence>
<evidence type="ECO:0000256" key="4">
    <source>
        <dbReference type="ARBA" id="ARBA00022679"/>
    </source>
</evidence>
<keyword evidence="5" id="KW-0378">Hydrolase</keyword>
<keyword evidence="3 12" id="KW-0328">Glycosyltransferase</keyword>
<organism evidence="12 13">
    <name type="scientific">Longivirga aurantiaca</name>
    <dbReference type="NCBI Taxonomy" id="1837743"/>
    <lineage>
        <taxon>Bacteria</taxon>
        <taxon>Bacillati</taxon>
        <taxon>Actinomycetota</taxon>
        <taxon>Actinomycetes</taxon>
        <taxon>Sporichthyales</taxon>
        <taxon>Sporichthyaceae</taxon>
        <taxon>Longivirga</taxon>
    </lineage>
</organism>
<dbReference type="Gene3D" id="3.40.710.10">
    <property type="entry name" value="DD-peptidase/beta-lactamase superfamily"/>
    <property type="match status" value="1"/>
</dbReference>
<name>A0ABW1T3W1_9ACTN</name>
<dbReference type="PANTHER" id="PTHR32282">
    <property type="entry name" value="BINDING PROTEIN TRANSPEPTIDASE, PUTATIVE-RELATED"/>
    <property type="match status" value="1"/>
</dbReference>
<evidence type="ECO:0000259" key="10">
    <source>
        <dbReference type="Pfam" id="PF00905"/>
    </source>
</evidence>
<evidence type="ECO:0000256" key="6">
    <source>
        <dbReference type="ARBA" id="ARBA00023268"/>
    </source>
</evidence>
<feature type="region of interest" description="Disordered" evidence="9">
    <location>
        <begin position="690"/>
        <end position="745"/>
    </location>
</feature>
<keyword evidence="1" id="KW-0121">Carboxypeptidase</keyword>
<evidence type="ECO:0000313" key="12">
    <source>
        <dbReference type="EMBL" id="MFC6239441.1"/>
    </source>
</evidence>
<dbReference type="EMBL" id="JBHSTI010000031">
    <property type="protein sequence ID" value="MFC6239441.1"/>
    <property type="molecule type" value="Genomic_DNA"/>
</dbReference>
<dbReference type="InterPro" id="IPR001460">
    <property type="entry name" value="PCN-bd_Tpept"/>
</dbReference>
<keyword evidence="2" id="KW-0645">Protease</keyword>
<dbReference type="GO" id="GO:0016757">
    <property type="term" value="F:glycosyltransferase activity"/>
    <property type="evidence" value="ECO:0007669"/>
    <property type="project" value="UniProtKB-KW"/>
</dbReference>
<dbReference type="InterPro" id="IPR001264">
    <property type="entry name" value="Glyco_trans_51"/>
</dbReference>
<feature type="compositionally biased region" description="Pro residues" evidence="9">
    <location>
        <begin position="729"/>
        <end position="745"/>
    </location>
</feature>
<dbReference type="EC" id="2.4.-.-" evidence="12"/>
<evidence type="ECO:0000256" key="9">
    <source>
        <dbReference type="SAM" id="MobiDB-lite"/>
    </source>
</evidence>
<comment type="catalytic activity">
    <reaction evidence="7">
        <text>Preferential cleavage: (Ac)2-L-Lys-D-Ala-|-D-Ala. Also transpeptidation of peptidyl-alanyl moieties that are N-acyl substituents of D-alanine.</text>
        <dbReference type="EC" id="3.4.16.4"/>
    </reaction>
</comment>
<evidence type="ECO:0000256" key="7">
    <source>
        <dbReference type="ARBA" id="ARBA00034000"/>
    </source>
</evidence>
<evidence type="ECO:0000256" key="8">
    <source>
        <dbReference type="ARBA" id="ARBA00049902"/>
    </source>
</evidence>
<evidence type="ECO:0000256" key="1">
    <source>
        <dbReference type="ARBA" id="ARBA00022645"/>
    </source>
</evidence>
<protein>
    <submittedName>
        <fullName evidence="12">Transglycosylase domain-containing protein</fullName>
        <ecNumber evidence="12">2.4.-.-</ecNumber>
    </submittedName>
</protein>
<dbReference type="InterPro" id="IPR050396">
    <property type="entry name" value="Glycosyltr_51/Transpeptidase"/>
</dbReference>
<dbReference type="RefSeq" id="WP_386768742.1">
    <property type="nucleotide sequence ID" value="NZ_JBHSTI010000031.1"/>
</dbReference>
<keyword evidence="6" id="KW-0511">Multifunctional enzyme</keyword>
<dbReference type="Gene3D" id="1.10.3810.10">
    <property type="entry name" value="Biosynthetic peptidoglycan transglycosylase-like"/>
    <property type="match status" value="1"/>
</dbReference>
<feature type="domain" description="Glycosyl transferase family 51" evidence="11">
    <location>
        <begin position="73"/>
        <end position="258"/>
    </location>
</feature>
<dbReference type="Proteomes" id="UP001596138">
    <property type="component" value="Unassembled WGS sequence"/>
</dbReference>
<accession>A0ABW1T3W1</accession>
<dbReference type="Pfam" id="PF00912">
    <property type="entry name" value="Transgly"/>
    <property type="match status" value="1"/>
</dbReference>
<dbReference type="PANTHER" id="PTHR32282:SF33">
    <property type="entry name" value="PEPTIDOGLYCAN GLYCOSYLTRANSFERASE"/>
    <property type="match status" value="1"/>
</dbReference>
<keyword evidence="4 12" id="KW-0808">Transferase</keyword>
<reference evidence="13" key="1">
    <citation type="journal article" date="2019" name="Int. J. Syst. Evol. Microbiol.">
        <title>The Global Catalogue of Microorganisms (GCM) 10K type strain sequencing project: providing services to taxonomists for standard genome sequencing and annotation.</title>
        <authorList>
            <consortium name="The Broad Institute Genomics Platform"/>
            <consortium name="The Broad Institute Genome Sequencing Center for Infectious Disease"/>
            <person name="Wu L."/>
            <person name="Ma J."/>
        </authorList>
    </citation>
    <scope>NUCLEOTIDE SEQUENCE [LARGE SCALE GENOMIC DNA]</scope>
    <source>
        <strain evidence="13">CGMCC 4.7317</strain>
    </source>
</reference>
<dbReference type="SUPFAM" id="SSF53955">
    <property type="entry name" value="Lysozyme-like"/>
    <property type="match status" value="1"/>
</dbReference>
<dbReference type="Pfam" id="PF00905">
    <property type="entry name" value="Transpeptidase"/>
    <property type="match status" value="1"/>
</dbReference>
<gene>
    <name evidence="12" type="ORF">ACFQGU_16330</name>
</gene>
<dbReference type="InterPro" id="IPR036950">
    <property type="entry name" value="PBP_transglycosylase"/>
</dbReference>
<evidence type="ECO:0000256" key="2">
    <source>
        <dbReference type="ARBA" id="ARBA00022670"/>
    </source>
</evidence>
<proteinExistence type="predicted"/>
<evidence type="ECO:0000259" key="11">
    <source>
        <dbReference type="Pfam" id="PF00912"/>
    </source>
</evidence>
<feature type="domain" description="Penicillin-binding protein transpeptidase" evidence="10">
    <location>
        <begin position="361"/>
        <end position="627"/>
    </location>
</feature>
<evidence type="ECO:0000256" key="3">
    <source>
        <dbReference type="ARBA" id="ARBA00022676"/>
    </source>
</evidence>
<evidence type="ECO:0000256" key="5">
    <source>
        <dbReference type="ARBA" id="ARBA00022801"/>
    </source>
</evidence>
<comment type="catalytic activity">
    <reaction evidence="8">
        <text>[GlcNAc-(1-&gt;4)-Mur2Ac(oyl-L-Ala-gamma-D-Glu-L-Lys-D-Ala-D-Ala)](n)-di-trans,octa-cis-undecaprenyl diphosphate + beta-D-GlcNAc-(1-&gt;4)-Mur2Ac(oyl-L-Ala-gamma-D-Glu-L-Lys-D-Ala-D-Ala)-di-trans,octa-cis-undecaprenyl diphosphate = [GlcNAc-(1-&gt;4)-Mur2Ac(oyl-L-Ala-gamma-D-Glu-L-Lys-D-Ala-D-Ala)](n+1)-di-trans,octa-cis-undecaprenyl diphosphate + di-trans,octa-cis-undecaprenyl diphosphate + H(+)</text>
        <dbReference type="Rhea" id="RHEA:23708"/>
        <dbReference type="Rhea" id="RHEA-COMP:9602"/>
        <dbReference type="Rhea" id="RHEA-COMP:9603"/>
        <dbReference type="ChEBI" id="CHEBI:15378"/>
        <dbReference type="ChEBI" id="CHEBI:58405"/>
        <dbReference type="ChEBI" id="CHEBI:60033"/>
        <dbReference type="ChEBI" id="CHEBI:78435"/>
        <dbReference type="EC" id="2.4.99.28"/>
    </reaction>
</comment>
<sequence length="745" mass="78946">MSRKPSLAASLSRLALFVLVSAVAGVLVAGAALPFVGGVGVATRSAIESYESLPTQLTAPPLPQRSRILANDGSVLATIYEQNRIEVPLSEIAPVMQQAVVAVEDGRFYEHRGVDPRGLIRAFVGNSAGDGSVQGGSTLTQQYVKNIFVNLATTPEEARAAVARSYTRKLKEMRYALALERQLSKDEILERYLNISYFGAGAYGVEAAARRYFNKSAAKLTLVEAATLAGAVQRPVAYDPTRNPKLSQDRRRQVLNRMAALGYISQAKADKTAKISTKSFLKPRRPTNGCTTSYAPFFCDYVYRVVRTDPAFGSTPAAREALLRKGGLTIRTTLQPKAQKSAQIAADTYIPRKDASKKLAAITMVKPSTGEILAMAQNRSWGTKGVGNTTYNFNVGTSMGGSIGAQAGSTFKAFTLAAAMEKRVNPLEKIVSPPRKTFDGFVNCKTGAEYEPYSVGNSTGSGTFNMLQGTAFSVNTYFMALEQKTGNCRPAEIAAELGLTKGNGDPLFDGPSFTLGTSEVTPLGMSSAYSVFANHGVRCQPIAISQVTDRDGKDLPIPKADCQQVMERRVADSVAVILKGVIDGPIQGRTGAPMTLGRDAAGKTGTTNDSAAVWFVGFTPDIAAAVATYDPRGQYKFPMKNIRIGGTYFGQVFGSTLPGPIWKMAMLGALDGVPSTRFDLRIYDSLVAATASPTPTSSSPTASPTDSVSGSPSTSPTGSPSPSAKPTKPTKPPKPSSSPPPSPSP</sequence>
<dbReference type="InterPro" id="IPR012338">
    <property type="entry name" value="Beta-lactam/transpept-like"/>
</dbReference>
<dbReference type="InterPro" id="IPR023346">
    <property type="entry name" value="Lysozyme-like_dom_sf"/>
</dbReference>
<keyword evidence="13" id="KW-1185">Reference proteome</keyword>
<dbReference type="SUPFAM" id="SSF56601">
    <property type="entry name" value="beta-lactamase/transpeptidase-like"/>
    <property type="match status" value="1"/>
</dbReference>